<dbReference type="GO" id="GO:0003729">
    <property type="term" value="F:mRNA binding"/>
    <property type="evidence" value="ECO:0007669"/>
    <property type="project" value="TreeGrafter"/>
</dbReference>
<name>A0A0E9VLY1_ANGAN</name>
<dbReference type="AlphaFoldDB" id="A0A0E9VLY1"/>
<reference evidence="4" key="2">
    <citation type="journal article" date="2015" name="Fish Shellfish Immunol.">
        <title>Early steps in the European eel (Anguilla anguilla)-Vibrio vulnificus interaction in the gills: Role of the RtxA13 toxin.</title>
        <authorList>
            <person name="Callol A."/>
            <person name="Pajuelo D."/>
            <person name="Ebbesson L."/>
            <person name="Teles M."/>
            <person name="MacKenzie S."/>
            <person name="Amaro C."/>
        </authorList>
    </citation>
    <scope>NUCLEOTIDE SEQUENCE</scope>
</reference>
<feature type="domain" description="RRM" evidence="3">
    <location>
        <begin position="33"/>
        <end position="62"/>
    </location>
</feature>
<evidence type="ECO:0000313" key="4">
    <source>
        <dbReference type="EMBL" id="JAH79072.1"/>
    </source>
</evidence>
<dbReference type="InterPro" id="IPR012677">
    <property type="entry name" value="Nucleotide-bd_a/b_plait_sf"/>
</dbReference>
<dbReference type="GO" id="GO:1990904">
    <property type="term" value="C:ribonucleoprotein complex"/>
    <property type="evidence" value="ECO:0007669"/>
    <property type="project" value="TreeGrafter"/>
</dbReference>
<dbReference type="SUPFAM" id="SSF54928">
    <property type="entry name" value="RNA-binding domain, RBD"/>
    <property type="match status" value="1"/>
</dbReference>
<dbReference type="GO" id="GO:0005737">
    <property type="term" value="C:cytoplasm"/>
    <property type="evidence" value="ECO:0007669"/>
    <property type="project" value="TreeGrafter"/>
</dbReference>
<sequence>MNRGFGGYGGGSGYMGGGGMSDRGSGSKAGCQIFVRNLSYDLTWQKLKEKFSHCGQVMFAEIKWRMGNPKGAEQSASILRRAPSRRAG</sequence>
<evidence type="ECO:0000256" key="2">
    <source>
        <dbReference type="SAM" id="MobiDB-lite"/>
    </source>
</evidence>
<dbReference type="EMBL" id="GBXM01029505">
    <property type="protein sequence ID" value="JAH79072.1"/>
    <property type="molecule type" value="Transcribed_RNA"/>
</dbReference>
<feature type="region of interest" description="Disordered" evidence="2">
    <location>
        <begin position="69"/>
        <end position="88"/>
    </location>
</feature>
<dbReference type="GO" id="GO:0005634">
    <property type="term" value="C:nucleus"/>
    <property type="evidence" value="ECO:0007669"/>
    <property type="project" value="TreeGrafter"/>
</dbReference>
<dbReference type="Pfam" id="PF00076">
    <property type="entry name" value="RRM_1"/>
    <property type="match status" value="1"/>
</dbReference>
<keyword evidence="1" id="KW-0694">RNA-binding</keyword>
<proteinExistence type="predicted"/>
<dbReference type="InterPro" id="IPR050374">
    <property type="entry name" value="RRT5_SRSF_SR"/>
</dbReference>
<accession>A0A0E9VLY1</accession>
<dbReference type="PANTHER" id="PTHR23003:SF15">
    <property type="entry name" value="MYELIN EXPRESSION FACTOR 2"/>
    <property type="match status" value="1"/>
</dbReference>
<dbReference type="Gene3D" id="3.30.70.330">
    <property type="match status" value="1"/>
</dbReference>
<evidence type="ECO:0000259" key="3">
    <source>
        <dbReference type="Pfam" id="PF00076"/>
    </source>
</evidence>
<protein>
    <recommendedName>
        <fullName evidence="3">RRM domain-containing protein</fullName>
    </recommendedName>
</protein>
<dbReference type="InterPro" id="IPR035979">
    <property type="entry name" value="RBD_domain_sf"/>
</dbReference>
<dbReference type="InterPro" id="IPR000504">
    <property type="entry name" value="RRM_dom"/>
</dbReference>
<evidence type="ECO:0000256" key="1">
    <source>
        <dbReference type="ARBA" id="ARBA00022884"/>
    </source>
</evidence>
<reference evidence="4" key="1">
    <citation type="submission" date="2014-11" db="EMBL/GenBank/DDBJ databases">
        <authorList>
            <person name="Amaro Gonzalez C."/>
        </authorList>
    </citation>
    <scope>NUCLEOTIDE SEQUENCE</scope>
</reference>
<organism evidence="4">
    <name type="scientific">Anguilla anguilla</name>
    <name type="common">European freshwater eel</name>
    <name type="synonym">Muraena anguilla</name>
    <dbReference type="NCBI Taxonomy" id="7936"/>
    <lineage>
        <taxon>Eukaryota</taxon>
        <taxon>Metazoa</taxon>
        <taxon>Chordata</taxon>
        <taxon>Craniata</taxon>
        <taxon>Vertebrata</taxon>
        <taxon>Euteleostomi</taxon>
        <taxon>Actinopterygii</taxon>
        <taxon>Neopterygii</taxon>
        <taxon>Teleostei</taxon>
        <taxon>Anguilliformes</taxon>
        <taxon>Anguillidae</taxon>
        <taxon>Anguilla</taxon>
    </lineage>
</organism>
<dbReference type="PANTHER" id="PTHR23003">
    <property type="entry name" value="RNA RECOGNITION MOTIF RRM DOMAIN CONTAINING PROTEIN"/>
    <property type="match status" value="1"/>
</dbReference>